<evidence type="ECO:0000256" key="7">
    <source>
        <dbReference type="PIRSR" id="PIRSR630616-2"/>
    </source>
</evidence>
<feature type="binding site" evidence="7">
    <location>
        <position position="286"/>
    </location>
    <ligand>
        <name>ATP</name>
        <dbReference type="ChEBI" id="CHEBI:30616"/>
    </ligand>
</feature>
<feature type="region of interest" description="Disordered" evidence="9">
    <location>
        <begin position="759"/>
        <end position="779"/>
    </location>
</feature>
<feature type="region of interest" description="Disordered" evidence="9">
    <location>
        <begin position="613"/>
        <end position="633"/>
    </location>
</feature>
<keyword evidence="1" id="KW-0723">Serine/threonine-protein kinase</keyword>
<feature type="region of interest" description="Disordered" evidence="9">
    <location>
        <begin position="1"/>
        <end position="193"/>
    </location>
</feature>
<evidence type="ECO:0000313" key="11">
    <source>
        <dbReference type="EMBL" id="GFR50550.1"/>
    </source>
</evidence>
<accession>A0AAD3DYV5</accession>
<feature type="active site" description="Proton acceptor" evidence="6">
    <location>
        <position position="381"/>
    </location>
</feature>
<dbReference type="FunFam" id="1.10.510.10:FF:000813">
    <property type="entry name" value="Aurora-like kinase"/>
    <property type="match status" value="1"/>
</dbReference>
<gene>
    <name evidence="11" type="ORF">Agub_g12824</name>
</gene>
<feature type="cross-link" description="Glycyl lysine isopeptide (Lys-Gly) (interchain with G-Cter in SUMO2)" evidence="8">
    <location>
        <position position="383"/>
    </location>
</feature>
<dbReference type="Proteomes" id="UP001054857">
    <property type="component" value="Unassembled WGS sequence"/>
</dbReference>
<feature type="binding site" evidence="7">
    <location>
        <position position="399"/>
    </location>
    <ligand>
        <name>ATP</name>
        <dbReference type="ChEBI" id="CHEBI:30616"/>
    </ligand>
</feature>
<feature type="compositionally biased region" description="Basic and acidic residues" evidence="9">
    <location>
        <begin position="53"/>
        <end position="62"/>
    </location>
</feature>
<dbReference type="Pfam" id="PF00069">
    <property type="entry name" value="Pkinase"/>
    <property type="match status" value="1"/>
</dbReference>
<feature type="binding site" evidence="7">
    <location>
        <begin position="385"/>
        <end position="386"/>
    </location>
    <ligand>
        <name>ATP</name>
        <dbReference type="ChEBI" id="CHEBI:30616"/>
    </ligand>
</feature>
<feature type="region of interest" description="Disordered" evidence="9">
    <location>
        <begin position="713"/>
        <end position="746"/>
    </location>
</feature>
<evidence type="ECO:0000256" key="4">
    <source>
        <dbReference type="ARBA" id="ARBA00022777"/>
    </source>
</evidence>
<keyword evidence="12" id="KW-1185">Reference proteome</keyword>
<dbReference type="InterPro" id="IPR000719">
    <property type="entry name" value="Prot_kinase_dom"/>
</dbReference>
<feature type="compositionally biased region" description="Polar residues" evidence="9">
    <location>
        <begin position="767"/>
        <end position="779"/>
    </location>
</feature>
<evidence type="ECO:0000256" key="9">
    <source>
        <dbReference type="SAM" id="MobiDB-lite"/>
    </source>
</evidence>
<evidence type="ECO:0000256" key="5">
    <source>
        <dbReference type="ARBA" id="ARBA00022840"/>
    </source>
</evidence>
<dbReference type="PANTHER" id="PTHR24350">
    <property type="entry name" value="SERINE/THREONINE-PROTEIN KINASE IAL-RELATED"/>
    <property type="match status" value="1"/>
</dbReference>
<feature type="compositionally biased region" description="Polar residues" evidence="9">
    <location>
        <begin position="544"/>
        <end position="553"/>
    </location>
</feature>
<keyword evidence="2" id="KW-0808">Transferase</keyword>
<feature type="binding site" evidence="7">
    <location>
        <begin position="334"/>
        <end position="336"/>
    </location>
    <ligand>
        <name>ATP</name>
        <dbReference type="ChEBI" id="CHEBI:30616"/>
    </ligand>
</feature>
<feature type="compositionally biased region" description="Low complexity" evidence="9">
    <location>
        <begin position="525"/>
        <end position="534"/>
    </location>
</feature>
<dbReference type="Gene3D" id="1.10.510.10">
    <property type="entry name" value="Transferase(Phosphotransferase) domain 1"/>
    <property type="match status" value="1"/>
</dbReference>
<feature type="compositionally biased region" description="Acidic residues" evidence="9">
    <location>
        <begin position="36"/>
        <end position="51"/>
    </location>
</feature>
<dbReference type="PROSITE" id="PS00108">
    <property type="entry name" value="PROTEIN_KINASE_ST"/>
    <property type="match status" value="1"/>
</dbReference>
<feature type="compositionally biased region" description="Polar residues" evidence="9">
    <location>
        <begin position="114"/>
        <end position="131"/>
    </location>
</feature>
<keyword evidence="5 7" id="KW-0067">ATP-binding</keyword>
<dbReference type="InterPro" id="IPR030616">
    <property type="entry name" value="Aur-like"/>
</dbReference>
<name>A0AAD3DYV5_9CHLO</name>
<keyword evidence="3 7" id="KW-0547">Nucleotide-binding</keyword>
<evidence type="ECO:0000256" key="3">
    <source>
        <dbReference type="ARBA" id="ARBA00022741"/>
    </source>
</evidence>
<protein>
    <recommendedName>
        <fullName evidence="10">Protein kinase domain-containing protein</fullName>
    </recommendedName>
</protein>
<dbReference type="PROSITE" id="PS50011">
    <property type="entry name" value="PROTEIN_KINASE_DOM"/>
    <property type="match status" value="1"/>
</dbReference>
<evidence type="ECO:0000256" key="6">
    <source>
        <dbReference type="PIRSR" id="PIRSR630616-1"/>
    </source>
</evidence>
<dbReference type="SUPFAM" id="SSF56112">
    <property type="entry name" value="Protein kinase-like (PK-like)"/>
    <property type="match status" value="1"/>
</dbReference>
<evidence type="ECO:0000259" key="10">
    <source>
        <dbReference type="PROSITE" id="PS50011"/>
    </source>
</evidence>
<evidence type="ECO:0000256" key="1">
    <source>
        <dbReference type="ARBA" id="ARBA00022527"/>
    </source>
</evidence>
<feature type="compositionally biased region" description="Gly residues" evidence="9">
    <location>
        <begin position="713"/>
        <end position="729"/>
    </location>
</feature>
<feature type="compositionally biased region" description="Low complexity" evidence="9">
    <location>
        <begin position="85"/>
        <end position="102"/>
    </location>
</feature>
<evidence type="ECO:0000313" key="12">
    <source>
        <dbReference type="Proteomes" id="UP001054857"/>
    </source>
</evidence>
<evidence type="ECO:0000256" key="8">
    <source>
        <dbReference type="PIRSR" id="PIRSR630616-3"/>
    </source>
</evidence>
<keyword evidence="4" id="KW-0418">Kinase</keyword>
<feature type="region of interest" description="Disordered" evidence="9">
    <location>
        <begin position="525"/>
        <end position="566"/>
    </location>
</feature>
<evidence type="ECO:0000256" key="2">
    <source>
        <dbReference type="ARBA" id="ARBA00022679"/>
    </source>
</evidence>
<reference evidence="11 12" key="1">
    <citation type="journal article" date="2021" name="Sci. Rep.">
        <title>Genome sequencing of the multicellular alga Astrephomene provides insights into convergent evolution of germ-soma differentiation.</title>
        <authorList>
            <person name="Yamashita S."/>
            <person name="Yamamoto K."/>
            <person name="Matsuzaki R."/>
            <person name="Suzuki S."/>
            <person name="Yamaguchi H."/>
            <person name="Hirooka S."/>
            <person name="Minakuchi Y."/>
            <person name="Miyagishima S."/>
            <person name="Kawachi M."/>
            <person name="Toyoda A."/>
            <person name="Nozaki H."/>
        </authorList>
    </citation>
    <scope>NUCLEOTIDE SEQUENCE [LARGE SCALE GENOMIC DNA]</scope>
    <source>
        <strain evidence="11 12">NIES-4017</strain>
    </source>
</reference>
<comment type="caution">
    <text evidence="11">The sequence shown here is derived from an EMBL/GenBank/DDBJ whole genome shotgun (WGS) entry which is preliminary data.</text>
</comment>
<feature type="domain" description="Protein kinase" evidence="10">
    <location>
        <begin position="257"/>
        <end position="522"/>
    </location>
</feature>
<dbReference type="AlphaFoldDB" id="A0AAD3DYV5"/>
<dbReference type="InterPro" id="IPR011009">
    <property type="entry name" value="Kinase-like_dom_sf"/>
</dbReference>
<proteinExistence type="predicted"/>
<organism evidence="11 12">
    <name type="scientific">Astrephomene gubernaculifera</name>
    <dbReference type="NCBI Taxonomy" id="47775"/>
    <lineage>
        <taxon>Eukaryota</taxon>
        <taxon>Viridiplantae</taxon>
        <taxon>Chlorophyta</taxon>
        <taxon>core chlorophytes</taxon>
        <taxon>Chlorophyceae</taxon>
        <taxon>CS clade</taxon>
        <taxon>Chlamydomonadales</taxon>
        <taxon>Astrephomenaceae</taxon>
        <taxon>Astrephomene</taxon>
    </lineage>
</organism>
<dbReference type="GO" id="GO:0005524">
    <property type="term" value="F:ATP binding"/>
    <property type="evidence" value="ECO:0007669"/>
    <property type="project" value="UniProtKB-KW"/>
</dbReference>
<sequence length="779" mass="80824">MTASATAHIASGTPGVHRSAKSSSALQIVDEFHADECDDDEPEVNEQEMVDDANGKESKESGKLATWFKSLFKSKDKGSAKSSKRTSASSSRATSTTHGATAPPRQVAPPNPSKPCSSAAPSGQEVSSAASQPAGLRSKSTPLAPAPPNGASSPRAVPNKVSPTTIAEDAPIQQPRPPNASAGGAESISVAPASRSKSISLKSELQRLRGSVNQHSKSFTELSLKAKIIPKRGNEMLIVSPSAPPRMQRSEWSLRDYAVVEKMYKGYASSVYKAFCKRSGELVCLKAYDMAALCELNRFQIYREVQLHGKLAHNNVIGLYGAFQVDSQVVMVQEFADGGDLFTLLHRYGGRMPERQAVEMVLLPCLRVLLYLHEQGILHRDLKPENILFTRNMTFKLCDFGLAIDLRDERAVTRAGTLEYMAPEVLECPFKSRPIDNKENERLHYTAAVDAWAVGVLAYELLVGRPPFEAPERDGVEECIRRQNPRFPFGLSELARSFIATALQKDPEQRPTVQEMMSHPFIRGGSATAAATGGSHRGGAAPGASSTVITAGASQPPRPVGTATNAALGGSGSNAAQISGAGAAAAATAQKVGSNAGAAAALAAANVSNTSGAGSASSAASAKPKSKSGGPKVHAALLGSRAVAAVAGAMDDDDLGVTAMASRMKSYTAGKAIAISHQALQANRHVHLPHVGEDMATSGARAAALAAAAAAAGSGGEHGSTSSGGGGMTRPGQLMSGEQMGGHKLSSLNPKLAAALGASGAASASGINRTASVSRLTRS</sequence>
<dbReference type="InterPro" id="IPR008271">
    <property type="entry name" value="Ser/Thr_kinase_AS"/>
</dbReference>
<dbReference type="SMART" id="SM00220">
    <property type="entry name" value="S_TKc"/>
    <property type="match status" value="1"/>
</dbReference>
<dbReference type="EMBL" id="BMAR01000038">
    <property type="protein sequence ID" value="GFR50550.1"/>
    <property type="molecule type" value="Genomic_DNA"/>
</dbReference>
<dbReference type="GO" id="GO:0004674">
    <property type="term" value="F:protein serine/threonine kinase activity"/>
    <property type="evidence" value="ECO:0007669"/>
    <property type="project" value="UniProtKB-KW"/>
</dbReference>